<evidence type="ECO:0000313" key="2">
    <source>
        <dbReference type="EMBL" id="KAE8314556.1"/>
    </source>
</evidence>
<name>A0A5N6W222_9EURO</name>
<sequence length="111" mass="12690">MKDANVRDKLANNEGVLCFEREAAGLMNHFPCLVIRGICDYSDSHKNEKWQGFAAMAASVYAKQLLSQIAPTRLEMQRNMLEDLDNFQDQMQRTESGLHTKGVLENNDREK</sequence>
<feature type="compositionally biased region" description="Polar residues" evidence="1">
    <location>
        <begin position="87"/>
        <end position="97"/>
    </location>
</feature>
<evidence type="ECO:0000256" key="1">
    <source>
        <dbReference type="SAM" id="MobiDB-lite"/>
    </source>
</evidence>
<protein>
    <recommendedName>
        <fullName evidence="4">Nucleoside phosphorylase domain-containing protein</fullName>
    </recommendedName>
</protein>
<dbReference type="Proteomes" id="UP000325433">
    <property type="component" value="Unassembled WGS sequence"/>
</dbReference>
<dbReference type="Gene3D" id="3.40.50.1580">
    <property type="entry name" value="Nucleoside phosphorylase domain"/>
    <property type="match status" value="1"/>
</dbReference>
<dbReference type="PANTHER" id="PTHR46082:SF11">
    <property type="entry name" value="AAA+ ATPASE DOMAIN-CONTAINING PROTEIN-RELATED"/>
    <property type="match status" value="1"/>
</dbReference>
<evidence type="ECO:0000313" key="3">
    <source>
        <dbReference type="Proteomes" id="UP000325433"/>
    </source>
</evidence>
<dbReference type="GO" id="GO:0009116">
    <property type="term" value="P:nucleoside metabolic process"/>
    <property type="evidence" value="ECO:0007669"/>
    <property type="project" value="InterPro"/>
</dbReference>
<accession>A0A5N6W222</accession>
<reference evidence="3" key="1">
    <citation type="submission" date="2019-04" db="EMBL/GenBank/DDBJ databases">
        <title>Friends and foes A comparative genomics studyof 23 Aspergillus species from section Flavi.</title>
        <authorList>
            <consortium name="DOE Joint Genome Institute"/>
            <person name="Kjaerbolling I."/>
            <person name="Vesth T."/>
            <person name="Frisvad J.C."/>
            <person name="Nybo J.L."/>
            <person name="Theobald S."/>
            <person name="Kildgaard S."/>
            <person name="Isbrandt T."/>
            <person name="Kuo A."/>
            <person name="Sato A."/>
            <person name="Lyhne E.K."/>
            <person name="Kogle M.E."/>
            <person name="Wiebenga A."/>
            <person name="Kun R.S."/>
            <person name="Lubbers R.J."/>
            <person name="Makela M.R."/>
            <person name="Barry K."/>
            <person name="Chovatia M."/>
            <person name="Clum A."/>
            <person name="Daum C."/>
            <person name="Haridas S."/>
            <person name="He G."/>
            <person name="LaButti K."/>
            <person name="Lipzen A."/>
            <person name="Mondo S."/>
            <person name="Riley R."/>
            <person name="Salamov A."/>
            <person name="Simmons B.A."/>
            <person name="Magnuson J.K."/>
            <person name="Henrissat B."/>
            <person name="Mortensen U.H."/>
            <person name="Larsen T.O."/>
            <person name="Devries R.P."/>
            <person name="Grigoriev I.V."/>
            <person name="Machida M."/>
            <person name="Baker S.E."/>
            <person name="Andersen M.R."/>
        </authorList>
    </citation>
    <scope>NUCLEOTIDE SEQUENCE [LARGE SCALE GENOMIC DNA]</scope>
    <source>
        <strain evidence="3">CBS 130015</strain>
    </source>
</reference>
<gene>
    <name evidence="2" type="ORF">BDV41DRAFT_575816</name>
</gene>
<proteinExistence type="predicted"/>
<dbReference type="GO" id="GO:0003824">
    <property type="term" value="F:catalytic activity"/>
    <property type="evidence" value="ECO:0007669"/>
    <property type="project" value="InterPro"/>
</dbReference>
<dbReference type="PANTHER" id="PTHR46082">
    <property type="entry name" value="ATP/GTP-BINDING PROTEIN-RELATED"/>
    <property type="match status" value="1"/>
</dbReference>
<dbReference type="AlphaFoldDB" id="A0A5N6W222"/>
<feature type="region of interest" description="Disordered" evidence="1">
    <location>
        <begin position="85"/>
        <end position="111"/>
    </location>
</feature>
<keyword evidence="3" id="KW-1185">Reference proteome</keyword>
<evidence type="ECO:0008006" key="4">
    <source>
        <dbReference type="Google" id="ProtNLM"/>
    </source>
</evidence>
<dbReference type="SUPFAM" id="SSF53167">
    <property type="entry name" value="Purine and uridine phosphorylases"/>
    <property type="match status" value="1"/>
</dbReference>
<dbReference type="InterPro" id="IPR053137">
    <property type="entry name" value="NLR-like"/>
</dbReference>
<organism evidence="2 3">
    <name type="scientific">Aspergillus transmontanensis</name>
    <dbReference type="NCBI Taxonomy" id="1034304"/>
    <lineage>
        <taxon>Eukaryota</taxon>
        <taxon>Fungi</taxon>
        <taxon>Dikarya</taxon>
        <taxon>Ascomycota</taxon>
        <taxon>Pezizomycotina</taxon>
        <taxon>Eurotiomycetes</taxon>
        <taxon>Eurotiomycetidae</taxon>
        <taxon>Eurotiales</taxon>
        <taxon>Aspergillaceae</taxon>
        <taxon>Aspergillus</taxon>
        <taxon>Aspergillus subgen. Circumdati</taxon>
    </lineage>
</organism>
<dbReference type="InterPro" id="IPR035994">
    <property type="entry name" value="Nucleoside_phosphorylase_sf"/>
</dbReference>
<dbReference type="EMBL" id="ML738318">
    <property type="protein sequence ID" value="KAE8314556.1"/>
    <property type="molecule type" value="Genomic_DNA"/>
</dbReference>